<proteinExistence type="predicted"/>
<reference evidence="1" key="1">
    <citation type="submission" date="2009-10" db="EMBL/GenBank/DDBJ databases">
        <title>The genome sequence of Streptomyces sviceus strain ATCC 29083.</title>
        <authorList>
            <consortium name="The Broad Institute Genome Sequencing Platform"/>
            <consortium name="Broad Institute Microbial Sequencing Center"/>
            <person name="Fischbach M."/>
            <person name="Godfrey P."/>
            <person name="Ward D."/>
            <person name="Young S."/>
            <person name="Zeng Q."/>
            <person name="Koehrsen M."/>
            <person name="Alvarado L."/>
            <person name="Berlin A.M."/>
            <person name="Bochicchio J."/>
            <person name="Borenstein D."/>
            <person name="Chapman S.B."/>
            <person name="Chen Z."/>
            <person name="Engels R."/>
            <person name="Freedman E."/>
            <person name="Gellesch M."/>
            <person name="Goldberg J."/>
            <person name="Griggs A."/>
            <person name="Gujja S."/>
            <person name="Heilman E.R."/>
            <person name="Heiman D.I."/>
            <person name="Hepburn T.A."/>
            <person name="Howarth C."/>
            <person name="Jen D."/>
            <person name="Larson L."/>
            <person name="Lewis B."/>
            <person name="Mehta T."/>
            <person name="Park D."/>
            <person name="Pearson M."/>
            <person name="Richards J."/>
            <person name="Roberts A."/>
            <person name="Saif S."/>
            <person name="Shea T.D."/>
            <person name="Shenoy N."/>
            <person name="Sisk P."/>
            <person name="Stolte C."/>
            <person name="Sykes S.N."/>
            <person name="Thomson T."/>
            <person name="Walk T."/>
            <person name="White J."/>
            <person name="Yandava C."/>
            <person name="Straight P."/>
            <person name="Clardy J."/>
            <person name="Hung D."/>
            <person name="Kolter R."/>
            <person name="Mekalanos J."/>
            <person name="Walker S."/>
            <person name="Walsh C.T."/>
            <person name="Wieland-Brown L.C."/>
            <person name="Haas B."/>
            <person name="Nusbaum C."/>
            <person name="Birren B."/>
        </authorList>
    </citation>
    <scope>NUCLEOTIDE SEQUENCE [LARGE SCALE GENOMIC DNA]</scope>
    <source>
        <strain evidence="1">ATCC 29083</strain>
    </source>
</reference>
<keyword evidence="2" id="KW-1185">Reference proteome</keyword>
<organism evidence="1 2">
    <name type="scientific">Streptomyces sviceus (strain ATCC 29083 / DSM 924 / JCM 4929 / NBRC 13980 / NCIMB 11184 / NRRL 5439 / UC 5370)</name>
    <dbReference type="NCBI Taxonomy" id="463191"/>
    <lineage>
        <taxon>Bacteria</taxon>
        <taxon>Bacillati</taxon>
        <taxon>Actinomycetota</taxon>
        <taxon>Actinomycetes</taxon>
        <taxon>Kitasatosporales</taxon>
        <taxon>Streptomycetaceae</taxon>
        <taxon>Streptomyces</taxon>
    </lineage>
</organism>
<protein>
    <submittedName>
        <fullName evidence="1">Uncharacterized protein</fullName>
    </submittedName>
</protein>
<evidence type="ECO:0000313" key="2">
    <source>
        <dbReference type="Proteomes" id="UP000002785"/>
    </source>
</evidence>
<dbReference type="Proteomes" id="UP000002785">
    <property type="component" value="Chromosome"/>
</dbReference>
<evidence type="ECO:0000313" key="1">
    <source>
        <dbReference type="EMBL" id="EDY57538.1"/>
    </source>
</evidence>
<gene>
    <name evidence="1" type="ORF">SSEG_09393</name>
</gene>
<name>B5HXI4_STRX2</name>
<dbReference type="AlphaFoldDB" id="B5HXI4"/>
<dbReference type="EMBL" id="CM000951">
    <property type="protein sequence ID" value="EDY57538.1"/>
    <property type="molecule type" value="Genomic_DNA"/>
</dbReference>
<sequence length="59" mass="6362">MEISNDVGARQRVTGLRFRMRTGMFPVCFIAVGFPDAHGPGGARALVRRGSVDQGEWGA</sequence>
<accession>B5HXI4</accession>
<dbReference type="HOGENOM" id="CLU_2959038_0_0_11"/>